<dbReference type="EMBL" id="PVNP01000053">
    <property type="protein sequence ID" value="PRO74293.1"/>
    <property type="molecule type" value="Genomic_DNA"/>
</dbReference>
<reference evidence="4" key="1">
    <citation type="journal article" date="2020" name="Int. J. Syst. Evol. Microbiol.">
        <title>Alteromonas alba sp. nov., a marine bacterium isolated from the seawater of the West Pacific Ocean.</title>
        <authorList>
            <person name="Sun C."/>
            <person name="Wu Y.-H."/>
            <person name="Xamxidin M."/>
            <person name="Cheng H."/>
            <person name="Xu X.-W."/>
        </authorList>
    </citation>
    <scope>NUCLEOTIDE SEQUENCE [LARGE SCALE GENOMIC DNA]</scope>
    <source>
        <strain evidence="4">190</strain>
    </source>
</reference>
<dbReference type="OrthoDB" id="9780340at2"/>
<dbReference type="RefSeq" id="WP_105933998.1">
    <property type="nucleotide sequence ID" value="NZ_PVNP01000053.1"/>
</dbReference>
<name>A0A2S9VCW2_9ALTE</name>
<sequence>MNLRVVLLAVGVLVLALGIGFMVYEQDNSAPVTTIPAGPESQTSPVNPAEATVKDMALGNPMAQVQVVEYASFTCPHCASFHNNAFKPLKENYIDTGKIRFVFREVYFDQFGLVASMIGRCSGNSEDYFNFVDKVFGQQQQWMASRDGNTMLNELVTLGKSVGLNDEQLQACLGDEAKSERLINWYQQNAKADGIRSTPSFVVNGKLMSNMSFEEFAKVLDKELGL</sequence>
<dbReference type="Proteomes" id="UP000238949">
    <property type="component" value="Unassembled WGS sequence"/>
</dbReference>
<dbReference type="AlphaFoldDB" id="A0A2S9VCW2"/>
<dbReference type="SUPFAM" id="SSF52833">
    <property type="entry name" value="Thioredoxin-like"/>
    <property type="match status" value="1"/>
</dbReference>
<dbReference type="InterPro" id="IPR012336">
    <property type="entry name" value="Thioredoxin-like_fold"/>
</dbReference>
<protein>
    <submittedName>
        <fullName evidence="3">Thiol-disulfide oxidoreductase</fullName>
    </submittedName>
</protein>
<dbReference type="CDD" id="cd02972">
    <property type="entry name" value="DsbA_family"/>
    <property type="match status" value="1"/>
</dbReference>
<dbReference type="PANTHER" id="PTHR13887:SF56">
    <property type="entry name" value="THIOREDOXIN-LIKE REDUCTASE RV2466C"/>
    <property type="match status" value="1"/>
</dbReference>
<comment type="caution">
    <text evidence="3">The sequence shown here is derived from an EMBL/GenBank/DDBJ whole genome shotgun (WGS) entry which is preliminary data.</text>
</comment>
<dbReference type="PANTHER" id="PTHR13887">
    <property type="entry name" value="GLUTATHIONE S-TRANSFERASE KAPPA"/>
    <property type="match status" value="1"/>
</dbReference>
<evidence type="ECO:0000259" key="2">
    <source>
        <dbReference type="Pfam" id="PF13462"/>
    </source>
</evidence>
<gene>
    <name evidence="3" type="ORF">C6Y40_07120</name>
</gene>
<evidence type="ECO:0000313" key="3">
    <source>
        <dbReference type="EMBL" id="PRO74293.1"/>
    </source>
</evidence>
<evidence type="ECO:0000313" key="4">
    <source>
        <dbReference type="Proteomes" id="UP000238949"/>
    </source>
</evidence>
<accession>A0A2S9VCW2</accession>
<evidence type="ECO:0000256" key="1">
    <source>
        <dbReference type="ARBA" id="ARBA00005791"/>
    </source>
</evidence>
<proteinExistence type="inferred from homology"/>
<dbReference type="Pfam" id="PF13462">
    <property type="entry name" value="Thioredoxin_4"/>
    <property type="match status" value="1"/>
</dbReference>
<dbReference type="Gene3D" id="3.40.30.10">
    <property type="entry name" value="Glutaredoxin"/>
    <property type="match status" value="1"/>
</dbReference>
<keyword evidence="4" id="KW-1185">Reference proteome</keyword>
<dbReference type="InterPro" id="IPR036249">
    <property type="entry name" value="Thioredoxin-like_sf"/>
</dbReference>
<comment type="similarity">
    <text evidence="1">Belongs to the thioredoxin family. DsbA subfamily.</text>
</comment>
<organism evidence="3 4">
    <name type="scientific">Alteromonas alba</name>
    <dbReference type="NCBI Taxonomy" id="2079529"/>
    <lineage>
        <taxon>Bacteria</taxon>
        <taxon>Pseudomonadati</taxon>
        <taxon>Pseudomonadota</taxon>
        <taxon>Gammaproteobacteria</taxon>
        <taxon>Alteromonadales</taxon>
        <taxon>Alteromonadaceae</taxon>
        <taxon>Alteromonas/Salinimonas group</taxon>
        <taxon>Alteromonas</taxon>
    </lineage>
</organism>
<feature type="domain" description="Thioredoxin-like fold" evidence="2">
    <location>
        <begin position="52"/>
        <end position="222"/>
    </location>
</feature>